<feature type="transmembrane region" description="Helical" evidence="1">
    <location>
        <begin position="64"/>
        <end position="82"/>
    </location>
</feature>
<feature type="transmembrane region" description="Helical" evidence="1">
    <location>
        <begin position="156"/>
        <end position="180"/>
    </location>
</feature>
<sequence length="220" mass="25823">MSFFRLLSLLTSLAPVILSLGLILGVYYYPFLQSRYRYFLLYMGICLVTDIASRFAGALMGNNLIFFVVFSLLELLFFSAFYRKFFFGRNRVKHVLLTAGAAVYILSEVYLLFQVTPEEFQMYSKTLSSFVILLMAIDFLFEILKKEQIDPALLKYNSVFIIYFSVSLIFFLPVNFLINVPESFKFYFWCVHLLLTILLYTFILIEIWKNGSKQKQLRRG</sequence>
<feature type="transmembrane region" description="Helical" evidence="1">
    <location>
        <begin position="6"/>
        <end position="27"/>
    </location>
</feature>
<feature type="transmembrane region" description="Helical" evidence="1">
    <location>
        <begin position="94"/>
        <end position="115"/>
    </location>
</feature>
<reference evidence="2" key="1">
    <citation type="submission" date="2020-09" db="EMBL/GenBank/DDBJ databases">
        <title>Taishania pollutisoli gen. nov., sp. nov., Isolated from Tetrabromobisphenol A-Contaminated Soil.</title>
        <authorList>
            <person name="Chen Q."/>
        </authorList>
    </citation>
    <scope>NUCLEOTIDE SEQUENCE</scope>
    <source>
        <strain evidence="2">CZZ-1</strain>
    </source>
</reference>
<feature type="transmembrane region" description="Helical" evidence="1">
    <location>
        <begin position="186"/>
        <end position="208"/>
    </location>
</feature>
<dbReference type="Proteomes" id="UP000652681">
    <property type="component" value="Unassembled WGS sequence"/>
</dbReference>
<accession>A0A8J6U1E9</accession>
<gene>
    <name evidence="2" type="ORF">H9Y05_00890</name>
</gene>
<evidence type="ECO:0000313" key="3">
    <source>
        <dbReference type="Proteomes" id="UP000652681"/>
    </source>
</evidence>
<protein>
    <submittedName>
        <fullName evidence="2">Uncharacterized protein</fullName>
    </submittedName>
</protein>
<proteinExistence type="predicted"/>
<dbReference type="AlphaFoldDB" id="A0A8J6U1E9"/>
<feature type="transmembrane region" description="Helical" evidence="1">
    <location>
        <begin position="39"/>
        <end position="58"/>
    </location>
</feature>
<comment type="caution">
    <text evidence="2">The sequence shown here is derived from an EMBL/GenBank/DDBJ whole genome shotgun (WGS) entry which is preliminary data.</text>
</comment>
<evidence type="ECO:0000313" key="2">
    <source>
        <dbReference type="EMBL" id="MBC9811020.1"/>
    </source>
</evidence>
<dbReference type="EMBL" id="JACVEL010000001">
    <property type="protein sequence ID" value="MBC9811020.1"/>
    <property type="molecule type" value="Genomic_DNA"/>
</dbReference>
<evidence type="ECO:0000256" key="1">
    <source>
        <dbReference type="SAM" id="Phobius"/>
    </source>
</evidence>
<keyword evidence="1" id="KW-0812">Transmembrane</keyword>
<keyword evidence="1" id="KW-1133">Transmembrane helix</keyword>
<organism evidence="2 3">
    <name type="scientific">Taishania pollutisoli</name>
    <dbReference type="NCBI Taxonomy" id="2766479"/>
    <lineage>
        <taxon>Bacteria</taxon>
        <taxon>Pseudomonadati</taxon>
        <taxon>Bacteroidota</taxon>
        <taxon>Flavobacteriia</taxon>
        <taxon>Flavobacteriales</taxon>
        <taxon>Crocinitomicaceae</taxon>
        <taxon>Taishania</taxon>
    </lineage>
</organism>
<keyword evidence="3" id="KW-1185">Reference proteome</keyword>
<feature type="transmembrane region" description="Helical" evidence="1">
    <location>
        <begin position="127"/>
        <end position="144"/>
    </location>
</feature>
<name>A0A8J6U1E9_9FLAO</name>
<dbReference type="RefSeq" id="WP_216713242.1">
    <property type="nucleotide sequence ID" value="NZ_JACVEL010000001.1"/>
</dbReference>
<keyword evidence="1" id="KW-0472">Membrane</keyword>